<sequence length="684" mass="76747">MTELDEENKRISQQVTAMSTQLIESIRAQSGLEAKLNQMTKKVTLLQKESDKYMTLKQDYETLQRQLNNTKEQLTAYKADLQKEKKLRTEAESMVKQLEGEVEDLTASLFAEANNMVADARKEKHTTEILNRKLLESVKDKDNALETMKAQLEHLKRYVEKMESESASIYNSNNQRYSTVVSDLDNLSLRKTKTENSLQSELPSSPTVLYSPNVSAIRYDLNLYQEFLKFIACLSTCKSIRDSSNDSKLLRRLNNDEISPILKIDNAPGISIWNRKSLLNSMMDGLVVIEPISGVNETYQIGYYSPMMNRSVNDNSSHLFNYPNDSPPVATHDSCALCGESRDDNVTHARMHTLKVQVRDDSGNSTIQNSYPLCLWCVLRVRQTCDIYAFLRSLKLGTWNLETVTIKDNSGVETTAPINSNKTKGSSANSGNIKKKREELRIKRMSFIGGLGINTSSSRCVPHVESNTKSQTDISGKPSTNIERAWLQLCKLRSMLHWAHIGVWSISDSISTKIGPINMEESNTNEENDDININFGRIDKHCDTSVSQGTSDKSVQSDTTRLSSCNEVVSGAPSSLDSNSKTDEKSMNTEGNIVASEKNNYDKELEPNLNSSEELVLEAVSGNMGSDQEVQATDVDDRTKESIDIIGEYDENDETKNESTVLNNETNDDDESSTDQYTDTRDGI</sequence>
<dbReference type="PANTHER" id="PTHR14430:SF0">
    <property type="entry name" value="SEC2P DOMAIN-CONTAINING PROTEIN"/>
    <property type="match status" value="1"/>
</dbReference>
<dbReference type="GO" id="GO:0070319">
    <property type="term" value="C:Golgi to plasma membrane transport vesicle"/>
    <property type="evidence" value="ECO:0007669"/>
    <property type="project" value="TreeGrafter"/>
</dbReference>
<keyword evidence="1 2" id="KW-0175">Coiled coil</keyword>
<organism evidence="5 6">
    <name type="scientific">Arxiozyma heterogenica</name>
    <dbReference type="NCBI Taxonomy" id="278026"/>
    <lineage>
        <taxon>Eukaryota</taxon>
        <taxon>Fungi</taxon>
        <taxon>Dikarya</taxon>
        <taxon>Ascomycota</taxon>
        <taxon>Saccharomycotina</taxon>
        <taxon>Saccharomycetes</taxon>
        <taxon>Saccharomycetales</taxon>
        <taxon>Saccharomycetaceae</taxon>
        <taxon>Arxiozyma</taxon>
    </lineage>
</organism>
<name>A0AAN7WJP5_9SACH</name>
<dbReference type="GO" id="GO:0051286">
    <property type="term" value="C:cell tip"/>
    <property type="evidence" value="ECO:0007669"/>
    <property type="project" value="TreeGrafter"/>
</dbReference>
<dbReference type="InterPro" id="IPR009449">
    <property type="entry name" value="Sec2_N"/>
</dbReference>
<feature type="compositionally biased region" description="Polar residues" evidence="3">
    <location>
        <begin position="544"/>
        <end position="579"/>
    </location>
</feature>
<gene>
    <name evidence="5" type="ORF">RI543_004462</name>
</gene>
<proteinExistence type="predicted"/>
<dbReference type="CDD" id="cd21044">
    <property type="entry name" value="Rab11BD_RAB3IP_like"/>
    <property type="match status" value="1"/>
</dbReference>
<evidence type="ECO:0000256" key="2">
    <source>
        <dbReference type="SAM" id="Coils"/>
    </source>
</evidence>
<dbReference type="PANTHER" id="PTHR14430">
    <property type="entry name" value="RABIN3-RELATED"/>
    <property type="match status" value="1"/>
</dbReference>
<comment type="caution">
    <text evidence="5">The sequence shown here is derived from an EMBL/GenBank/DDBJ whole genome shotgun (WGS) entry which is preliminary data.</text>
</comment>
<reference evidence="6" key="1">
    <citation type="submission" date="2023-07" db="EMBL/GenBank/DDBJ databases">
        <title>A draft genome of Kazachstania heterogenica Y-27499.</title>
        <authorList>
            <person name="Donic C."/>
            <person name="Kralova J.S."/>
            <person name="Fidel L."/>
            <person name="Ben-Dor S."/>
            <person name="Jung S."/>
        </authorList>
    </citation>
    <scope>NUCLEOTIDE SEQUENCE [LARGE SCALE GENOMIC DNA]</scope>
    <source>
        <strain evidence="6">Y27499</strain>
    </source>
</reference>
<protein>
    <recommendedName>
        <fullName evidence="4">GDP/GTP exchange factor Sec2 N-terminal domain-containing protein</fullName>
    </recommendedName>
</protein>
<dbReference type="InterPro" id="IPR040351">
    <property type="entry name" value="RAB3IL/RAB3IP/Sec2"/>
</dbReference>
<dbReference type="GO" id="GO:0006887">
    <property type="term" value="P:exocytosis"/>
    <property type="evidence" value="ECO:0007669"/>
    <property type="project" value="TreeGrafter"/>
</dbReference>
<dbReference type="Pfam" id="PF25555">
    <property type="entry name" value="RAB3A-like_C"/>
    <property type="match status" value="1"/>
</dbReference>
<evidence type="ECO:0000313" key="6">
    <source>
        <dbReference type="Proteomes" id="UP001306508"/>
    </source>
</evidence>
<feature type="region of interest" description="Disordered" evidence="3">
    <location>
        <begin position="544"/>
        <end position="601"/>
    </location>
</feature>
<accession>A0AAN7WJP5</accession>
<dbReference type="Proteomes" id="UP001306508">
    <property type="component" value="Unassembled WGS sequence"/>
</dbReference>
<dbReference type="AlphaFoldDB" id="A0AAN7WJP5"/>
<feature type="domain" description="GDP/GTP exchange factor Sec2 N-terminal" evidence="4">
    <location>
        <begin position="29"/>
        <end position="163"/>
    </location>
</feature>
<keyword evidence="6" id="KW-1185">Reference proteome</keyword>
<dbReference type="Gene3D" id="6.10.140.910">
    <property type="match status" value="1"/>
</dbReference>
<dbReference type="Pfam" id="PF06428">
    <property type="entry name" value="Sec2p"/>
    <property type="match status" value="1"/>
</dbReference>
<evidence type="ECO:0000259" key="4">
    <source>
        <dbReference type="Pfam" id="PF06428"/>
    </source>
</evidence>
<evidence type="ECO:0000256" key="1">
    <source>
        <dbReference type="ARBA" id="ARBA00023054"/>
    </source>
</evidence>
<feature type="region of interest" description="Disordered" evidence="3">
    <location>
        <begin position="621"/>
        <end position="684"/>
    </location>
</feature>
<dbReference type="GO" id="GO:0005085">
    <property type="term" value="F:guanyl-nucleotide exchange factor activity"/>
    <property type="evidence" value="ECO:0007669"/>
    <property type="project" value="InterPro"/>
</dbReference>
<evidence type="ECO:0000313" key="5">
    <source>
        <dbReference type="EMBL" id="KAK5774175.1"/>
    </source>
</evidence>
<dbReference type="SUPFAM" id="SSF144284">
    <property type="entry name" value="Sec2 N-terminal region"/>
    <property type="match status" value="1"/>
</dbReference>
<feature type="coiled-coil region" evidence="2">
    <location>
        <begin position="29"/>
        <end position="165"/>
    </location>
</feature>
<evidence type="ECO:0000256" key="3">
    <source>
        <dbReference type="SAM" id="MobiDB-lite"/>
    </source>
</evidence>
<dbReference type="EMBL" id="JAWIZZ010000055">
    <property type="protein sequence ID" value="KAK5774175.1"/>
    <property type="molecule type" value="Genomic_DNA"/>
</dbReference>